<dbReference type="GO" id="GO:0008964">
    <property type="term" value="F:phosphoenolpyruvate carboxylase activity"/>
    <property type="evidence" value="ECO:0007669"/>
    <property type="project" value="InterPro"/>
</dbReference>
<dbReference type="GO" id="GO:0009507">
    <property type="term" value="C:chloroplast"/>
    <property type="evidence" value="ECO:0007669"/>
    <property type="project" value="TreeGrafter"/>
</dbReference>
<evidence type="ECO:0000313" key="1">
    <source>
        <dbReference type="EMBL" id="KAF5175689.1"/>
    </source>
</evidence>
<dbReference type="SUPFAM" id="SSF51621">
    <property type="entry name" value="Phosphoenolpyruvate/pyruvate domain"/>
    <property type="match status" value="1"/>
</dbReference>
<dbReference type="InterPro" id="IPR015813">
    <property type="entry name" value="Pyrv/PenolPyrv_kinase-like_dom"/>
</dbReference>
<dbReference type="GO" id="GO:0048366">
    <property type="term" value="P:leaf development"/>
    <property type="evidence" value="ECO:0007669"/>
    <property type="project" value="TreeGrafter"/>
</dbReference>
<dbReference type="PANTHER" id="PTHR30523:SF33">
    <property type="entry name" value="PHOSPHOENOLPYRUVATE CARBOXYLASE 3"/>
    <property type="match status" value="1"/>
</dbReference>
<evidence type="ECO:0000313" key="2">
    <source>
        <dbReference type="Proteomes" id="UP000554482"/>
    </source>
</evidence>
<gene>
    <name evidence="1" type="ORF">FRX31_034724</name>
</gene>
<dbReference type="GO" id="GO:0005829">
    <property type="term" value="C:cytosol"/>
    <property type="evidence" value="ECO:0007669"/>
    <property type="project" value="TreeGrafter"/>
</dbReference>
<dbReference type="GO" id="GO:0006099">
    <property type="term" value="P:tricarboxylic acid cycle"/>
    <property type="evidence" value="ECO:0007669"/>
    <property type="project" value="InterPro"/>
</dbReference>
<name>A0A7J6UT17_THATH</name>
<dbReference type="InterPro" id="IPR021135">
    <property type="entry name" value="PEP_COase"/>
</dbReference>
<keyword evidence="2" id="KW-1185">Reference proteome</keyword>
<dbReference type="GO" id="GO:0048046">
    <property type="term" value="C:apoplast"/>
    <property type="evidence" value="ECO:0007669"/>
    <property type="project" value="TreeGrafter"/>
</dbReference>
<proteinExistence type="predicted"/>
<comment type="caution">
    <text evidence="1">The sequence shown here is derived from an EMBL/GenBank/DDBJ whole genome shotgun (WGS) entry which is preliminary data.</text>
</comment>
<dbReference type="OrthoDB" id="1582145at2759"/>
<reference evidence="1 2" key="1">
    <citation type="submission" date="2020-06" db="EMBL/GenBank/DDBJ databases">
        <title>Transcriptomic and genomic resources for Thalictrum thalictroides and T. hernandezii: Facilitating candidate gene discovery in an emerging model plant lineage.</title>
        <authorList>
            <person name="Arias T."/>
            <person name="Riano-Pachon D.M."/>
            <person name="Di Stilio V.S."/>
        </authorList>
    </citation>
    <scope>NUCLEOTIDE SEQUENCE [LARGE SCALE GENOMIC DNA]</scope>
    <source>
        <strain evidence="2">cv. WT478/WT964</strain>
        <tissue evidence="1">Leaves</tissue>
    </source>
</reference>
<dbReference type="GO" id="GO:0015977">
    <property type="term" value="P:carbon fixation"/>
    <property type="evidence" value="ECO:0007669"/>
    <property type="project" value="InterPro"/>
</dbReference>
<dbReference type="Proteomes" id="UP000554482">
    <property type="component" value="Unassembled WGS sequence"/>
</dbReference>
<dbReference type="EMBL" id="JABWDY010043726">
    <property type="protein sequence ID" value="KAF5175689.1"/>
    <property type="molecule type" value="Genomic_DNA"/>
</dbReference>
<accession>A0A7J6UT17</accession>
<protein>
    <submittedName>
        <fullName evidence="1">Uncharacterized protein</fullName>
    </submittedName>
</protein>
<dbReference type="PANTHER" id="PTHR30523">
    <property type="entry name" value="PHOSPHOENOLPYRUVATE CARBOXYLASE"/>
    <property type="match status" value="1"/>
</dbReference>
<sequence length="110" mass="13047">MEAGRLKVRHFAKSFSHMLNLANLAGEVQIAYRRRIKLKNGVFTEESNATSQQLNQILKRDLRDWIRICLAQLYAKDITLDDKQELNEARQREIQAAFRTHEIRELHKMR</sequence>
<organism evidence="1 2">
    <name type="scientific">Thalictrum thalictroides</name>
    <name type="common">Rue-anemone</name>
    <name type="synonym">Anemone thalictroides</name>
    <dbReference type="NCBI Taxonomy" id="46969"/>
    <lineage>
        <taxon>Eukaryota</taxon>
        <taxon>Viridiplantae</taxon>
        <taxon>Streptophyta</taxon>
        <taxon>Embryophyta</taxon>
        <taxon>Tracheophyta</taxon>
        <taxon>Spermatophyta</taxon>
        <taxon>Magnoliopsida</taxon>
        <taxon>Ranunculales</taxon>
        <taxon>Ranunculaceae</taxon>
        <taxon>Thalictroideae</taxon>
        <taxon>Thalictrum</taxon>
    </lineage>
</organism>
<dbReference type="AlphaFoldDB" id="A0A7J6UT17"/>